<comment type="cofactor">
    <cofactor evidence="9">
        <name>heme</name>
        <dbReference type="ChEBI" id="CHEBI:30413"/>
    </cofactor>
    <text evidence="9">Binds 1 heme group per subunit.</text>
</comment>
<comment type="caution">
    <text evidence="10">The sequence shown here is derived from an EMBL/GenBank/DDBJ whole genome shotgun (WGS) entry which is preliminary data.</text>
</comment>
<protein>
    <recommendedName>
        <fullName evidence="9">Tryptophan 2,3-dioxygenase</fullName>
        <shortName evidence="9">TDO</shortName>
        <ecNumber evidence="9">1.13.11.11</ecNumber>
    </recommendedName>
    <alternativeName>
        <fullName evidence="9">Tryptamin 2,3-dioxygenase</fullName>
    </alternativeName>
    <alternativeName>
        <fullName evidence="9">Tryptophan oxygenase</fullName>
        <shortName evidence="9">TO</shortName>
        <shortName evidence="9">TRPO</shortName>
    </alternativeName>
    <alternativeName>
        <fullName evidence="9">Tryptophan pyrrolase</fullName>
    </alternativeName>
    <alternativeName>
        <fullName evidence="9">Tryptophanase</fullName>
    </alternativeName>
</protein>
<dbReference type="RefSeq" id="WP_420242152.1">
    <property type="nucleotide sequence ID" value="NZ_BOPV01000001.1"/>
</dbReference>
<dbReference type="InterPro" id="IPR037217">
    <property type="entry name" value="Trp/Indoleamine_2_3_dOase-like"/>
</dbReference>
<keyword evidence="3 9" id="KW-0479">Metal-binding</keyword>
<comment type="pathway">
    <text evidence="9">Amino-acid degradation; L-tryptophan degradation via kynurenine pathway; L-kynurenine from L-tryptophan: step 1/2.</text>
</comment>
<dbReference type="Proteomes" id="UP000681075">
    <property type="component" value="Unassembled WGS sequence"/>
</dbReference>
<dbReference type="GO" id="GO:0019442">
    <property type="term" value="P:L-tryptophan catabolic process to acetyl-CoA"/>
    <property type="evidence" value="ECO:0007669"/>
    <property type="project" value="TreeGrafter"/>
</dbReference>
<dbReference type="EC" id="1.13.11.11" evidence="9"/>
<evidence type="ECO:0000256" key="8">
    <source>
        <dbReference type="ARBA" id="ARBA00050412"/>
    </source>
</evidence>
<dbReference type="Gene3D" id="1.20.58.480">
    <property type="match status" value="1"/>
</dbReference>
<evidence type="ECO:0000313" key="10">
    <source>
        <dbReference type="EMBL" id="GIL39053.1"/>
    </source>
</evidence>
<dbReference type="AlphaFoldDB" id="A0A8S8X7A9"/>
<dbReference type="EMBL" id="BOPV01000001">
    <property type="protein sequence ID" value="GIL39053.1"/>
    <property type="molecule type" value="Genomic_DNA"/>
</dbReference>
<keyword evidence="4 9" id="KW-0223">Dioxygenase</keyword>
<comment type="function">
    <text evidence="9">Heme-dependent dioxygenase that catalyzes the oxidative cleavage of the L-tryptophan (L-Trp) pyrrole ring and converts L-tryptophan to N-formyl-L-kynurenine. Catalyzes the oxidative cleavage of the indole moiety.</text>
</comment>
<dbReference type="Pfam" id="PF03301">
    <property type="entry name" value="Trp_dioxygenase"/>
    <property type="match status" value="1"/>
</dbReference>
<dbReference type="GO" id="GO:0020037">
    <property type="term" value="F:heme binding"/>
    <property type="evidence" value="ECO:0007669"/>
    <property type="project" value="UniProtKB-UniRule"/>
</dbReference>
<dbReference type="GO" id="GO:0004833">
    <property type="term" value="F:L-tryptophan 2,3-dioxygenase activity"/>
    <property type="evidence" value="ECO:0007669"/>
    <property type="project" value="UniProtKB-UniRule"/>
</dbReference>
<evidence type="ECO:0000256" key="7">
    <source>
        <dbReference type="ARBA" id="ARBA00023079"/>
    </source>
</evidence>
<evidence type="ECO:0000256" key="4">
    <source>
        <dbReference type="ARBA" id="ARBA00022964"/>
    </source>
</evidence>
<feature type="binding site" evidence="9">
    <location>
        <position position="260"/>
    </location>
    <ligand>
        <name>substrate</name>
    </ligand>
</feature>
<feature type="binding site" description="axial binding residue" evidence="9">
    <location>
        <position position="246"/>
    </location>
    <ligand>
        <name>heme</name>
        <dbReference type="ChEBI" id="CHEBI:30413"/>
    </ligand>
    <ligandPart>
        <name>Fe</name>
        <dbReference type="ChEBI" id="CHEBI:18248"/>
    </ligandPart>
</feature>
<name>A0A8S8X7A9_9PROT</name>
<evidence type="ECO:0000256" key="1">
    <source>
        <dbReference type="ARBA" id="ARBA00011881"/>
    </source>
</evidence>
<dbReference type="InterPro" id="IPR004981">
    <property type="entry name" value="Trp_2_3_dOase"/>
</dbReference>
<evidence type="ECO:0000313" key="11">
    <source>
        <dbReference type="Proteomes" id="UP000681075"/>
    </source>
</evidence>
<feature type="binding site" evidence="9">
    <location>
        <position position="123"/>
    </location>
    <ligand>
        <name>substrate</name>
    </ligand>
</feature>
<dbReference type="PANTHER" id="PTHR10138">
    <property type="entry name" value="TRYPTOPHAN 2,3-DIOXYGENASE"/>
    <property type="match status" value="1"/>
</dbReference>
<comment type="subunit">
    <text evidence="1 9">Homotetramer.</text>
</comment>
<keyword evidence="5 9" id="KW-0560">Oxidoreductase</keyword>
<keyword evidence="6 9" id="KW-0408">Iron</keyword>
<evidence type="ECO:0000256" key="6">
    <source>
        <dbReference type="ARBA" id="ARBA00023004"/>
    </source>
</evidence>
<comment type="similarity">
    <text evidence="9">Belongs to the tryptophan 2,3-dioxygenase family.</text>
</comment>
<dbReference type="PANTHER" id="PTHR10138:SF0">
    <property type="entry name" value="TRYPTOPHAN 2,3-DIOXYGENASE"/>
    <property type="match status" value="1"/>
</dbReference>
<evidence type="ECO:0000256" key="3">
    <source>
        <dbReference type="ARBA" id="ARBA00022723"/>
    </source>
</evidence>
<dbReference type="SUPFAM" id="SSF140959">
    <property type="entry name" value="Indolic compounds 2,3-dioxygenase-like"/>
    <property type="match status" value="1"/>
</dbReference>
<sequence length="288" mass="33018">MTSDAKTPPASSVSVSRGEDSIHWKIEPAESYGGYLDLERLLSAQRPRSNEHDELLFIIVHQTAELWMKQSLHELKQVVAGLHEDRLDTALKGLARIAGIQRLLIQSWDVLSTLTPHDYVRLREHLGPSSGFQSWQYRALEFALGNKDAGLIEVHRNDAQRHAELEACLARPSLYDEALQLLARRGVPVPQAALERDWRQPYVASAEVEAAWLVVYRDVDRWWDLYDLAEKLVDLEDRFQQWRFRHMTTVERIIGRKTGTGGSSGVPYLAKALSLRFFPELWSLRTQL</sequence>
<gene>
    <name evidence="9 10" type="primary">kynA</name>
    <name evidence="10" type="ORF">TMPK1_12900</name>
</gene>
<dbReference type="GO" id="GO:0019441">
    <property type="term" value="P:L-tryptophan catabolic process to kynurenine"/>
    <property type="evidence" value="ECO:0007669"/>
    <property type="project" value="UniProtKB-UniRule"/>
</dbReference>
<accession>A0A8S8X7A9</accession>
<feature type="binding site" evidence="9">
    <location>
        <position position="119"/>
    </location>
    <ligand>
        <name>substrate</name>
    </ligand>
</feature>
<dbReference type="GO" id="GO:0046872">
    <property type="term" value="F:metal ion binding"/>
    <property type="evidence" value="ECO:0007669"/>
    <property type="project" value="UniProtKB-KW"/>
</dbReference>
<comment type="catalytic activity">
    <reaction evidence="8 9">
        <text>L-tryptophan + O2 = N-formyl-L-kynurenine</text>
        <dbReference type="Rhea" id="RHEA:24536"/>
        <dbReference type="ChEBI" id="CHEBI:15379"/>
        <dbReference type="ChEBI" id="CHEBI:57912"/>
        <dbReference type="ChEBI" id="CHEBI:58629"/>
        <dbReference type="EC" id="1.13.11.11"/>
    </reaction>
</comment>
<organism evidence="10 11">
    <name type="scientific">Roseiterribacter gracilis</name>
    <dbReference type="NCBI Taxonomy" id="2812848"/>
    <lineage>
        <taxon>Bacteria</taxon>
        <taxon>Pseudomonadati</taxon>
        <taxon>Pseudomonadota</taxon>
        <taxon>Alphaproteobacteria</taxon>
        <taxon>Rhodospirillales</taxon>
        <taxon>Roseiterribacteraceae</taxon>
        <taxon>Roseiterribacter</taxon>
    </lineage>
</organism>
<feature type="binding site" evidence="9">
    <location>
        <begin position="57"/>
        <end position="61"/>
    </location>
    <ligand>
        <name>substrate</name>
    </ligand>
</feature>
<evidence type="ECO:0000256" key="9">
    <source>
        <dbReference type="HAMAP-Rule" id="MF_01972"/>
    </source>
</evidence>
<keyword evidence="2 9" id="KW-0349">Heme</keyword>
<keyword evidence="7 9" id="KW-0823">Tryptophan catabolism</keyword>
<reference evidence="10" key="1">
    <citation type="submission" date="2021-02" db="EMBL/GenBank/DDBJ databases">
        <title>Genome sequence of Rhodospirillales sp. strain TMPK1 isolated from soil.</title>
        <authorList>
            <person name="Nakai R."/>
            <person name="Kusada H."/>
            <person name="Tamaki H."/>
        </authorList>
    </citation>
    <scope>NUCLEOTIDE SEQUENCE</scope>
    <source>
        <strain evidence="10">TMPK1</strain>
    </source>
</reference>
<evidence type="ECO:0000256" key="2">
    <source>
        <dbReference type="ARBA" id="ARBA00022617"/>
    </source>
</evidence>
<proteinExistence type="inferred from homology"/>
<evidence type="ECO:0000256" key="5">
    <source>
        <dbReference type="ARBA" id="ARBA00023002"/>
    </source>
</evidence>
<dbReference type="FunFam" id="1.20.58.480:FF:000001">
    <property type="entry name" value="Tryptophan 2,3-dioxygenase"/>
    <property type="match status" value="1"/>
</dbReference>
<dbReference type="HAMAP" id="MF_01972">
    <property type="entry name" value="T23O"/>
    <property type="match status" value="1"/>
</dbReference>
<keyword evidence="11" id="KW-1185">Reference proteome</keyword>